<dbReference type="PANTHER" id="PTHR10997">
    <property type="entry name" value="IMPORTIN-7, 8, 11"/>
    <property type="match status" value="1"/>
</dbReference>
<reference evidence="10" key="1">
    <citation type="journal article" date="2013" name="Science">
        <title>The Amborella genome and the evolution of flowering plants.</title>
        <authorList>
            <consortium name="Amborella Genome Project"/>
        </authorList>
    </citation>
    <scope>NUCLEOTIDE SEQUENCE [LARGE SCALE GENOMIC DNA]</scope>
</reference>
<dbReference type="GO" id="GO:0006611">
    <property type="term" value="P:protein export from nucleus"/>
    <property type="evidence" value="ECO:0000318"/>
    <property type="project" value="GO_Central"/>
</dbReference>
<dbReference type="HOGENOM" id="CLU_009614_0_0_1"/>
<dbReference type="GO" id="GO:0006606">
    <property type="term" value="P:protein import into nucleus"/>
    <property type="evidence" value="ECO:0000318"/>
    <property type="project" value="GO_Central"/>
</dbReference>
<dbReference type="InterPro" id="IPR011989">
    <property type="entry name" value="ARM-like"/>
</dbReference>
<dbReference type="InterPro" id="IPR013713">
    <property type="entry name" value="XPO2_central"/>
</dbReference>
<evidence type="ECO:0000256" key="2">
    <source>
        <dbReference type="ARBA" id="ARBA00004496"/>
    </source>
</evidence>
<evidence type="ECO:0000313" key="10">
    <source>
        <dbReference type="Proteomes" id="UP000017836"/>
    </source>
</evidence>
<keyword evidence="6" id="KW-0653">Protein transport</keyword>
<dbReference type="InterPro" id="IPR005043">
    <property type="entry name" value="XPO2_C"/>
</dbReference>
<gene>
    <name evidence="9" type="ORF">AMTR_s00022p00221050</name>
</gene>
<dbReference type="InterPro" id="IPR001494">
    <property type="entry name" value="Importin-beta_N"/>
</dbReference>
<dbReference type="Gramene" id="ERN11678">
    <property type="protein sequence ID" value="ERN11678"/>
    <property type="gene ID" value="AMTR_s00022p00221050"/>
</dbReference>
<dbReference type="OMA" id="AENEFLM"/>
<dbReference type="InterPro" id="IPR016024">
    <property type="entry name" value="ARM-type_fold"/>
</dbReference>
<accession>W1PUG0</accession>
<dbReference type="GO" id="GO:0031267">
    <property type="term" value="F:small GTPase binding"/>
    <property type="evidence" value="ECO:0007669"/>
    <property type="project" value="InterPro"/>
</dbReference>
<evidence type="ECO:0000313" key="9">
    <source>
        <dbReference type="EMBL" id="ERN11678.1"/>
    </source>
</evidence>
<dbReference type="AlphaFoldDB" id="W1PUG0"/>
<evidence type="ECO:0000256" key="4">
    <source>
        <dbReference type="ARBA" id="ARBA00022448"/>
    </source>
</evidence>
<dbReference type="PROSITE" id="PS50166">
    <property type="entry name" value="IMPORTIN_B_NT"/>
    <property type="match status" value="1"/>
</dbReference>
<evidence type="ECO:0000256" key="1">
    <source>
        <dbReference type="ARBA" id="ARBA00004123"/>
    </source>
</evidence>
<comment type="similarity">
    <text evidence="3">Belongs to the XPO2/CSE1 family.</text>
</comment>
<dbReference type="eggNOG" id="KOG1992">
    <property type="taxonomic scope" value="Eukaryota"/>
</dbReference>
<dbReference type="KEGG" id="atr:18439879"/>
<protein>
    <recommendedName>
        <fullName evidence="8">Importin N-terminal domain-containing protein</fullName>
    </recommendedName>
</protein>
<name>W1PUG0_AMBTC</name>
<evidence type="ECO:0000256" key="7">
    <source>
        <dbReference type="ARBA" id="ARBA00023242"/>
    </source>
</evidence>
<dbReference type="SUPFAM" id="SSF48371">
    <property type="entry name" value="ARM repeat"/>
    <property type="match status" value="1"/>
</dbReference>
<dbReference type="SMART" id="SM00913">
    <property type="entry name" value="IBN_N"/>
    <property type="match status" value="1"/>
</dbReference>
<keyword evidence="5" id="KW-0963">Cytoplasm</keyword>
<keyword evidence="4" id="KW-0813">Transport</keyword>
<proteinExistence type="inferred from homology"/>
<dbReference type="Pfam" id="PF03378">
    <property type="entry name" value="CAS_CSE1"/>
    <property type="match status" value="1"/>
</dbReference>
<dbReference type="Proteomes" id="UP000017836">
    <property type="component" value="Unassembled WGS sequence"/>
</dbReference>
<evidence type="ECO:0000256" key="5">
    <source>
        <dbReference type="ARBA" id="ARBA00022490"/>
    </source>
</evidence>
<dbReference type="Pfam" id="PF08506">
    <property type="entry name" value="Cse1"/>
    <property type="match status" value="1"/>
</dbReference>
<sequence length="966" mass="109305">MDYTPETLETLSQCFIQTLSPQRQPRRQAESFLQQASEQPGYGIAVLRLIAEPTVPPEVKHAASVNFKNHVRLRWASREPETLASPITELERNQIKTLIVSLMLNSPPLIQSQLSEALAIISEHDFPKSWQTLLPELVSTLRQATDYSVINGILRTSNSIFKKFRFQYKTNDLLLDLKYCLDGFAAPLLEIFLKTGQLIAGNPNSADVLCPLFECQRLCCRIFYSLNFQELPEFFEDHMVEWMGDFRNYLTTSYPALEETEKNKEGLVDALRAAICENISLYMEKNEEEFQGYLKDFASAVWSLLMTVSPSSSRDRLAVTAIKFLTTVTKSVHHVLFSSTETLQQICQSIVIPNVRIRDDDEELFEMNYVEYIRRDIEGSDFDTRRRIACELVKGLGTNYREQVMSMMSIIIQNLMANYAVNPKQNWKDKDCAIYLVTSLSVKQGLGKWVSSDLVDVPSFFSSFIVPELQSQDLNDQPILKADALKFFTTFIPQITKPVALTLMPNLIQLLGSESNVVHSYAAICIEKLLLVKDEGHARYLSVDINPFVPMLMTNLFNALKLLDSQENSYVMKCVMRVFGVADITQEIAAACINGLASVLSEVCKNPKNPTFNHYLFESVAALVRKGCERDPNMIPVFEAGLFPILQAIMVEDVMEFLPYVFQILAQLIELNRPPLSGNYMPIFEIILSPESWRRSGNVPALVRLLQAYLQKAPQELNREGRLTQVLGIFERLVSASSTDELGFYVLNTVVENLSYEVISPYLVPIWTALFTRLQKHKTVKFLKSLVIFMSLFLVKHGHEALVSSINLVQPNLFGVILEQFGIPNLKLITGTLEMKLTSVASTRLLCESPVLLHDSAAETWGKMLDSIVTLLARPEQDRVTDDVEVPNIEETVGYTSTFAQLYNAGKKEEDPVKDIKDVKEYLVTSLARLSSLYPGKYPAIIQRSLDQSNQVALKELCDTYKCAIV</sequence>
<dbReference type="OrthoDB" id="3268246at2759"/>
<evidence type="ECO:0000259" key="8">
    <source>
        <dbReference type="PROSITE" id="PS50166"/>
    </source>
</evidence>
<dbReference type="GO" id="GO:0005829">
    <property type="term" value="C:cytosol"/>
    <property type="evidence" value="ECO:0000318"/>
    <property type="project" value="GO_Central"/>
</dbReference>
<dbReference type="STRING" id="13333.W1PUG0"/>
<evidence type="ECO:0000256" key="6">
    <source>
        <dbReference type="ARBA" id="ARBA00022927"/>
    </source>
</evidence>
<comment type="subcellular location">
    <subcellularLocation>
        <location evidence="2">Cytoplasm</location>
    </subcellularLocation>
    <subcellularLocation>
        <location evidence="1">Nucleus</location>
    </subcellularLocation>
</comment>
<organism evidence="9 10">
    <name type="scientific">Amborella trichopoda</name>
    <dbReference type="NCBI Taxonomy" id="13333"/>
    <lineage>
        <taxon>Eukaryota</taxon>
        <taxon>Viridiplantae</taxon>
        <taxon>Streptophyta</taxon>
        <taxon>Embryophyta</taxon>
        <taxon>Tracheophyta</taxon>
        <taxon>Spermatophyta</taxon>
        <taxon>Magnoliopsida</taxon>
        <taxon>Amborellales</taxon>
        <taxon>Amborellaceae</taxon>
        <taxon>Amborella</taxon>
    </lineage>
</organism>
<dbReference type="Gene3D" id="1.25.10.10">
    <property type="entry name" value="Leucine-rich Repeat Variant"/>
    <property type="match status" value="1"/>
</dbReference>
<dbReference type="Pfam" id="PF03810">
    <property type="entry name" value="IBN_N"/>
    <property type="match status" value="1"/>
</dbReference>
<keyword evidence="10" id="KW-1185">Reference proteome</keyword>
<dbReference type="GO" id="GO:0005049">
    <property type="term" value="F:nuclear export signal receptor activity"/>
    <property type="evidence" value="ECO:0000318"/>
    <property type="project" value="GO_Central"/>
</dbReference>
<feature type="domain" description="Importin N-terminal" evidence="8">
    <location>
        <begin position="29"/>
        <end position="105"/>
    </location>
</feature>
<keyword evidence="7" id="KW-0539">Nucleus</keyword>
<dbReference type="EMBL" id="KI392687">
    <property type="protein sequence ID" value="ERN11678.1"/>
    <property type="molecule type" value="Genomic_DNA"/>
</dbReference>
<evidence type="ECO:0000256" key="3">
    <source>
        <dbReference type="ARBA" id="ARBA00008669"/>
    </source>
</evidence>
<dbReference type="FunFam" id="1.25.10.10:FF:000057">
    <property type="entry name" value="Exportin-2 isoform 1"/>
    <property type="match status" value="1"/>
</dbReference>
<dbReference type="PANTHER" id="PTHR10997:SF8">
    <property type="entry name" value="EXPORTIN-2"/>
    <property type="match status" value="1"/>
</dbReference>
<dbReference type="GO" id="GO:0005635">
    <property type="term" value="C:nuclear envelope"/>
    <property type="evidence" value="ECO:0000318"/>
    <property type="project" value="GO_Central"/>
</dbReference>